<evidence type="ECO:0000313" key="2">
    <source>
        <dbReference type="EMBL" id="RCW71916.1"/>
    </source>
</evidence>
<dbReference type="InterPro" id="IPR050789">
    <property type="entry name" value="Diverse_Enzym_Activities"/>
</dbReference>
<organism evidence="2 3">
    <name type="scientific">Saliterribacillus persicus</name>
    <dbReference type="NCBI Taxonomy" id="930114"/>
    <lineage>
        <taxon>Bacteria</taxon>
        <taxon>Bacillati</taxon>
        <taxon>Bacillota</taxon>
        <taxon>Bacilli</taxon>
        <taxon>Bacillales</taxon>
        <taxon>Bacillaceae</taxon>
        <taxon>Saliterribacillus</taxon>
    </lineage>
</organism>
<dbReference type="PANTHER" id="PTHR43283:SF3">
    <property type="entry name" value="BETA-LACTAMASE FAMILY PROTEIN (AFU_ORTHOLOGUE AFUA_5G07500)"/>
    <property type="match status" value="1"/>
</dbReference>
<keyword evidence="3" id="KW-1185">Reference proteome</keyword>
<dbReference type="AlphaFoldDB" id="A0A368XXQ4"/>
<name>A0A368XXQ4_9BACI</name>
<dbReference type="Pfam" id="PF00144">
    <property type="entry name" value="Beta-lactamase"/>
    <property type="match status" value="1"/>
</dbReference>
<dbReference type="Gene3D" id="3.40.710.10">
    <property type="entry name" value="DD-peptidase/beta-lactamase superfamily"/>
    <property type="match status" value="1"/>
</dbReference>
<feature type="domain" description="Beta-lactamase-related" evidence="1">
    <location>
        <begin position="7"/>
        <end position="373"/>
    </location>
</feature>
<dbReference type="SUPFAM" id="SSF56601">
    <property type="entry name" value="beta-lactamase/transpeptidase-like"/>
    <property type="match status" value="1"/>
</dbReference>
<evidence type="ECO:0000259" key="1">
    <source>
        <dbReference type="Pfam" id="PF00144"/>
    </source>
</evidence>
<dbReference type="PANTHER" id="PTHR43283">
    <property type="entry name" value="BETA-LACTAMASE-RELATED"/>
    <property type="match status" value="1"/>
</dbReference>
<dbReference type="RefSeq" id="WP_114352475.1">
    <property type="nucleotide sequence ID" value="NZ_QPJJ01000005.1"/>
</dbReference>
<dbReference type="Proteomes" id="UP000252585">
    <property type="component" value="Unassembled WGS sequence"/>
</dbReference>
<dbReference type="InterPro" id="IPR001466">
    <property type="entry name" value="Beta-lactam-related"/>
</dbReference>
<dbReference type="OrthoDB" id="9770183at2"/>
<dbReference type="InterPro" id="IPR012338">
    <property type="entry name" value="Beta-lactam/transpept-like"/>
</dbReference>
<protein>
    <submittedName>
        <fullName evidence="2">CubicO group peptidase (Beta-lactamase class C family)</fullName>
    </submittedName>
</protein>
<evidence type="ECO:0000313" key="3">
    <source>
        <dbReference type="Proteomes" id="UP000252585"/>
    </source>
</evidence>
<gene>
    <name evidence="2" type="ORF">DFR57_105100</name>
</gene>
<dbReference type="EMBL" id="QPJJ01000005">
    <property type="protein sequence ID" value="RCW71916.1"/>
    <property type="molecule type" value="Genomic_DNA"/>
</dbReference>
<comment type="caution">
    <text evidence="2">The sequence shown here is derived from an EMBL/GenBank/DDBJ whole genome shotgun (WGS) entry which is preliminary data.</text>
</comment>
<proteinExistence type="predicted"/>
<accession>A0A368XXQ4</accession>
<reference evidence="2 3" key="1">
    <citation type="submission" date="2018-07" db="EMBL/GenBank/DDBJ databases">
        <title>Genomic Encyclopedia of Type Strains, Phase IV (KMG-IV): sequencing the most valuable type-strain genomes for metagenomic binning, comparative biology and taxonomic classification.</title>
        <authorList>
            <person name="Goeker M."/>
        </authorList>
    </citation>
    <scope>NUCLEOTIDE SEQUENCE [LARGE SCALE GENOMIC DNA]</scope>
    <source>
        <strain evidence="2 3">DSM 27696</strain>
    </source>
</reference>
<sequence length="388" mass="43492">MLTRRMDHLLEHFIENGPPGAALKVVQNGKILYEGFHGVADIEAKEPIKQDTIYRIYSMSKIITCVAALKLLEEGKFLLSDPLEDYLHEFRNMEVIKGKDDQKIHTVKAKRSIRIKDLFTMTSGLVYGGDNTEVERMTRQIMIKVRDDESIDNHSKLRLLSKQLATLPLEFEPASEWKYGLSHDVLGALIEVISGKSFGTYLKDEIFDPLQMNDTFFKVPEDKKSRLASLYDRDEAGNLKRNTILDSAAEPIAVFESGGAGLHSTLDDYSKFAQALANGGKYKKYQLLSPHTISLLSTNHLTPALLNSEGWDAETGYGYGLGVRVMIDKAKGGSNSSIGEFGWSGLAGTYVSIDPLHQLSVVYMQQMLPNFEAYHQPRIRNVVYGSLY</sequence>